<keyword evidence="4" id="KW-1185">Reference proteome</keyword>
<sequence>MNNQDITVVPSNDGNDTGIETLGPEELKSRLIETKRSLLSSDTNLRQEVKRNRKLTKNYNELHETVHKDLAHMQKLSSEIKELKDDNLKKSRVIQWFKDEFQ</sequence>
<accession>A0A9P5B226</accession>
<name>A0A9P5B226_9HYPO</name>
<organism evidence="3 4">
    <name type="scientific">Fusarium agapanthi</name>
    <dbReference type="NCBI Taxonomy" id="1803897"/>
    <lineage>
        <taxon>Eukaryota</taxon>
        <taxon>Fungi</taxon>
        <taxon>Dikarya</taxon>
        <taxon>Ascomycota</taxon>
        <taxon>Pezizomycotina</taxon>
        <taxon>Sordariomycetes</taxon>
        <taxon>Hypocreomycetidae</taxon>
        <taxon>Hypocreales</taxon>
        <taxon>Nectriaceae</taxon>
        <taxon>Fusarium</taxon>
        <taxon>Fusarium fujikuroi species complex</taxon>
    </lineage>
</organism>
<feature type="coiled-coil region" evidence="1">
    <location>
        <begin position="45"/>
        <end position="93"/>
    </location>
</feature>
<feature type="compositionally biased region" description="Polar residues" evidence="2">
    <location>
        <begin position="1"/>
        <end position="15"/>
    </location>
</feature>
<feature type="region of interest" description="Disordered" evidence="2">
    <location>
        <begin position="1"/>
        <end position="21"/>
    </location>
</feature>
<gene>
    <name evidence="3" type="ORF">FAGAP_10520</name>
</gene>
<dbReference type="Proteomes" id="UP000737391">
    <property type="component" value="Unassembled WGS sequence"/>
</dbReference>
<reference evidence="3" key="1">
    <citation type="submission" date="2020-01" db="EMBL/GenBank/DDBJ databases">
        <title>Identification and distribution of gene clusters putatively required for synthesis of sphingolipid metabolism inhibitors in phylogenetically diverse species of the filamentous fungus Fusarium.</title>
        <authorList>
            <person name="Kim H.-S."/>
            <person name="Busman M."/>
            <person name="Brown D.W."/>
            <person name="Divon H."/>
            <person name="Uhlig S."/>
            <person name="Proctor R.H."/>
        </authorList>
    </citation>
    <scope>NUCLEOTIDE SEQUENCE</scope>
    <source>
        <strain evidence="3">NRRL 31653</strain>
    </source>
</reference>
<dbReference type="EMBL" id="LUFC02000909">
    <property type="protein sequence ID" value="KAF4493363.1"/>
    <property type="molecule type" value="Genomic_DNA"/>
</dbReference>
<dbReference type="AlphaFoldDB" id="A0A9P5B226"/>
<comment type="caution">
    <text evidence="3">The sequence shown here is derived from an EMBL/GenBank/DDBJ whole genome shotgun (WGS) entry which is preliminary data.</text>
</comment>
<protein>
    <submittedName>
        <fullName evidence="3">Uncharacterized protein</fullName>
    </submittedName>
</protein>
<proteinExistence type="predicted"/>
<dbReference type="OrthoDB" id="5091661at2759"/>
<keyword evidence="1" id="KW-0175">Coiled coil</keyword>
<evidence type="ECO:0000313" key="4">
    <source>
        <dbReference type="Proteomes" id="UP000737391"/>
    </source>
</evidence>
<evidence type="ECO:0000313" key="3">
    <source>
        <dbReference type="EMBL" id="KAF4493363.1"/>
    </source>
</evidence>
<evidence type="ECO:0000256" key="2">
    <source>
        <dbReference type="SAM" id="MobiDB-lite"/>
    </source>
</evidence>
<evidence type="ECO:0000256" key="1">
    <source>
        <dbReference type="SAM" id="Coils"/>
    </source>
</evidence>